<accession>A0AAE3W9C6</accession>
<proteinExistence type="predicted"/>
<dbReference type="Proteomes" id="UP001240236">
    <property type="component" value="Unassembled WGS sequence"/>
</dbReference>
<evidence type="ECO:0000313" key="2">
    <source>
        <dbReference type="Proteomes" id="UP001240236"/>
    </source>
</evidence>
<name>A0AAE3W9C6_9ACTN</name>
<dbReference type="AlphaFoldDB" id="A0AAE3W9C6"/>
<sequence length="291" mass="31494">MSTLIDLLHEDGSWRCTLVEGMVDEAVFRLEPGTAPARRDLAARLLDGRDPGRLADPEQWEAVLIEALLADPVVARLRVLRLHLTDYHHSAAAAARALAGSVRTHLEELYLGYDFTYLLEHSRTSTGGRIEPESRLHDGFTHDAEAGMWEALPALRTLTAEGAFLFDRIGGDSLTEARLRGAVLCDGGVFPASAPALVRLAVELGTDVYGVACPVDQLENELTPTAMPNLRHLDLGEAEFDGTDLEVLEVLAGSPLLPQLESLVVRSLEADEEAVAALMPAFAHLNLSVAH</sequence>
<dbReference type="Gene3D" id="3.80.10.10">
    <property type="entry name" value="Ribonuclease Inhibitor"/>
    <property type="match status" value="1"/>
</dbReference>
<dbReference type="RefSeq" id="WP_307247184.1">
    <property type="nucleotide sequence ID" value="NZ_JAUSUZ010000001.1"/>
</dbReference>
<comment type="caution">
    <text evidence="1">The sequence shown here is derived from an EMBL/GenBank/DDBJ whole genome shotgun (WGS) entry which is preliminary data.</text>
</comment>
<reference evidence="1 2" key="1">
    <citation type="submission" date="2023-07" db="EMBL/GenBank/DDBJ databases">
        <title>Sequencing the genomes of 1000 actinobacteria strains.</title>
        <authorList>
            <person name="Klenk H.-P."/>
        </authorList>
    </citation>
    <scope>NUCLEOTIDE SEQUENCE [LARGE SCALE GENOMIC DNA]</scope>
    <source>
        <strain evidence="1 2">DSM 44709</strain>
    </source>
</reference>
<dbReference type="EMBL" id="JAUSUZ010000001">
    <property type="protein sequence ID" value="MDQ0370870.1"/>
    <property type="molecule type" value="Genomic_DNA"/>
</dbReference>
<keyword evidence="2" id="KW-1185">Reference proteome</keyword>
<dbReference type="InterPro" id="IPR032675">
    <property type="entry name" value="LRR_dom_sf"/>
</dbReference>
<gene>
    <name evidence="1" type="ORF">J2S42_007539</name>
</gene>
<protein>
    <submittedName>
        <fullName evidence="1">Uncharacterized protein</fullName>
    </submittedName>
</protein>
<organism evidence="1 2">
    <name type="scientific">Catenuloplanes indicus</name>
    <dbReference type="NCBI Taxonomy" id="137267"/>
    <lineage>
        <taxon>Bacteria</taxon>
        <taxon>Bacillati</taxon>
        <taxon>Actinomycetota</taxon>
        <taxon>Actinomycetes</taxon>
        <taxon>Micromonosporales</taxon>
        <taxon>Micromonosporaceae</taxon>
        <taxon>Catenuloplanes</taxon>
    </lineage>
</organism>
<evidence type="ECO:0000313" key="1">
    <source>
        <dbReference type="EMBL" id="MDQ0370870.1"/>
    </source>
</evidence>